<evidence type="ECO:0000256" key="1">
    <source>
        <dbReference type="SAM" id="SignalP"/>
    </source>
</evidence>
<comment type="caution">
    <text evidence="2">The sequence shown here is derived from an EMBL/GenBank/DDBJ whole genome shotgun (WGS) entry which is preliminary data.</text>
</comment>
<evidence type="ECO:0000313" key="2">
    <source>
        <dbReference type="EMBL" id="MFD1738843.1"/>
    </source>
</evidence>
<name>A0ABW4LUU5_9BACI</name>
<organism evidence="2 3">
    <name type="scientific">Bacillus salitolerans</name>
    <dbReference type="NCBI Taxonomy" id="1437434"/>
    <lineage>
        <taxon>Bacteria</taxon>
        <taxon>Bacillati</taxon>
        <taxon>Bacillota</taxon>
        <taxon>Bacilli</taxon>
        <taxon>Bacillales</taxon>
        <taxon>Bacillaceae</taxon>
        <taxon>Bacillus</taxon>
    </lineage>
</organism>
<accession>A0ABW4LUU5</accession>
<proteinExistence type="predicted"/>
<dbReference type="RefSeq" id="WP_377930068.1">
    <property type="nucleotide sequence ID" value="NZ_JBHUEM010000049.1"/>
</dbReference>
<dbReference type="EMBL" id="JBHUEM010000049">
    <property type="protein sequence ID" value="MFD1738843.1"/>
    <property type="molecule type" value="Genomic_DNA"/>
</dbReference>
<keyword evidence="3" id="KW-1185">Reference proteome</keyword>
<dbReference type="PROSITE" id="PS51257">
    <property type="entry name" value="PROKAR_LIPOPROTEIN"/>
    <property type="match status" value="1"/>
</dbReference>
<sequence>MKILHILLLLSFYLLLVACNNNEENQLVVNSVAPEETEGEKPKSNGDINVKKEDIENPIQRVLPVPTEKISISTNLRTSKKELVNGEEITYKPVCGPYANKEVKLCFYLPEKYDIKTKLSDGFEYYILDDEITLTYYWEHFSLEERKSQFARLLIEYPEEYYVDNQFSSINEYIQSRKNNNFTSIRFYIKELELMVKLQYTNKHKSIINEFVPTIKEIVKAE</sequence>
<dbReference type="Proteomes" id="UP001597214">
    <property type="component" value="Unassembled WGS sequence"/>
</dbReference>
<evidence type="ECO:0000313" key="3">
    <source>
        <dbReference type="Proteomes" id="UP001597214"/>
    </source>
</evidence>
<evidence type="ECO:0008006" key="4">
    <source>
        <dbReference type="Google" id="ProtNLM"/>
    </source>
</evidence>
<keyword evidence="1" id="KW-0732">Signal</keyword>
<feature type="signal peptide" evidence="1">
    <location>
        <begin position="1"/>
        <end position="18"/>
    </location>
</feature>
<protein>
    <recommendedName>
        <fullName evidence="4">Lipoprotein</fullName>
    </recommendedName>
</protein>
<reference evidence="3" key="1">
    <citation type="journal article" date="2019" name="Int. J. Syst. Evol. Microbiol.">
        <title>The Global Catalogue of Microorganisms (GCM) 10K type strain sequencing project: providing services to taxonomists for standard genome sequencing and annotation.</title>
        <authorList>
            <consortium name="The Broad Institute Genomics Platform"/>
            <consortium name="The Broad Institute Genome Sequencing Center for Infectious Disease"/>
            <person name="Wu L."/>
            <person name="Ma J."/>
        </authorList>
    </citation>
    <scope>NUCLEOTIDE SEQUENCE [LARGE SCALE GENOMIC DNA]</scope>
    <source>
        <strain evidence="3">CCUG 49339</strain>
    </source>
</reference>
<gene>
    <name evidence="2" type="ORF">ACFSCX_20200</name>
</gene>
<feature type="chain" id="PRO_5046558514" description="Lipoprotein" evidence="1">
    <location>
        <begin position="19"/>
        <end position="222"/>
    </location>
</feature>